<evidence type="ECO:0000313" key="4">
    <source>
        <dbReference type="Proteomes" id="UP000509579"/>
    </source>
</evidence>
<dbReference type="InterPro" id="IPR012899">
    <property type="entry name" value="LTXXQ"/>
</dbReference>
<evidence type="ECO:0000256" key="2">
    <source>
        <dbReference type="SAM" id="SignalP"/>
    </source>
</evidence>
<dbReference type="Gene3D" id="1.20.120.1490">
    <property type="match status" value="1"/>
</dbReference>
<dbReference type="KEGG" id="aant:HUK68_19050"/>
<gene>
    <name evidence="3" type="ORF">HUK68_19050</name>
</gene>
<sequence>MAIFQRTLTATAAAATVFAALAMPVWAQSPAAPAAAPTTAVEAAPRTGPAHGPGQRPHDRAAHEKRMAEKAQKFQAALQLTEAQQAGWNSYREAMKPVRPTKPLDREGFAKLTTPQRIDLMQQKRAERNAQAERRAEATKAFYATLTPAQQKTFDAETLRHGPHGKRHGHGPHGPHGKHHAPGEGKGPAAAPAAK</sequence>
<feature type="region of interest" description="Disordered" evidence="1">
    <location>
        <begin position="144"/>
        <end position="195"/>
    </location>
</feature>
<dbReference type="AlphaFoldDB" id="A0A6N1X671"/>
<feature type="compositionally biased region" description="Basic residues" evidence="1">
    <location>
        <begin position="161"/>
        <end position="180"/>
    </location>
</feature>
<dbReference type="Proteomes" id="UP000509579">
    <property type="component" value="Chromosome"/>
</dbReference>
<protein>
    <submittedName>
        <fullName evidence="3">Spy/CpxP family protein refolding chaperone</fullName>
    </submittedName>
</protein>
<feature type="chain" id="PRO_5026769565" evidence="2">
    <location>
        <begin position="28"/>
        <end position="195"/>
    </location>
</feature>
<evidence type="ECO:0000256" key="1">
    <source>
        <dbReference type="SAM" id="MobiDB-lite"/>
    </source>
</evidence>
<accession>A0A6N1X671</accession>
<feature type="compositionally biased region" description="Low complexity" evidence="1">
    <location>
        <begin position="36"/>
        <end position="45"/>
    </location>
</feature>
<organism evidence="3 4">
    <name type="scientific">Comamonas antarctica</name>
    <dbReference type="NCBI Taxonomy" id="2743470"/>
    <lineage>
        <taxon>Bacteria</taxon>
        <taxon>Pseudomonadati</taxon>
        <taxon>Pseudomonadota</taxon>
        <taxon>Betaproteobacteria</taxon>
        <taxon>Burkholderiales</taxon>
        <taxon>Comamonadaceae</taxon>
        <taxon>Comamonas</taxon>
    </lineage>
</organism>
<name>A0A6N1X671_9BURK</name>
<feature type="region of interest" description="Disordered" evidence="1">
    <location>
        <begin position="36"/>
        <end position="63"/>
    </location>
</feature>
<dbReference type="EMBL" id="CP054840">
    <property type="protein sequence ID" value="QKV54827.1"/>
    <property type="molecule type" value="Genomic_DNA"/>
</dbReference>
<reference evidence="3 4" key="1">
    <citation type="submission" date="2020-06" db="EMBL/GenBank/DDBJ databases">
        <title>Acidovorax antarctica sp. nov., isolated from Corinth ice sheet soil, Antarctic Fields Peninsula.</title>
        <authorList>
            <person name="Xu Q."/>
            <person name="Peng F."/>
        </authorList>
    </citation>
    <scope>NUCLEOTIDE SEQUENCE [LARGE SCALE GENOMIC DNA]</scope>
    <source>
        <strain evidence="3 4">16-35-5</strain>
    </source>
</reference>
<feature type="signal peptide" evidence="2">
    <location>
        <begin position="1"/>
        <end position="27"/>
    </location>
</feature>
<proteinExistence type="predicted"/>
<dbReference type="Pfam" id="PF07813">
    <property type="entry name" value="LTXXQ"/>
    <property type="match status" value="1"/>
</dbReference>
<keyword evidence="4" id="KW-1185">Reference proteome</keyword>
<dbReference type="RefSeq" id="WP_175505624.1">
    <property type="nucleotide sequence ID" value="NZ_CAURQT010000042.1"/>
</dbReference>
<keyword evidence="2" id="KW-0732">Signal</keyword>
<evidence type="ECO:0000313" key="3">
    <source>
        <dbReference type="EMBL" id="QKV54827.1"/>
    </source>
</evidence>
<dbReference type="GO" id="GO:0042597">
    <property type="term" value="C:periplasmic space"/>
    <property type="evidence" value="ECO:0007669"/>
    <property type="project" value="InterPro"/>
</dbReference>